<dbReference type="PANTHER" id="PTHR23055:SF69">
    <property type="entry name" value="NEURONAL CALCIUM SENSOR 2"/>
    <property type="match status" value="1"/>
</dbReference>
<accession>A0A1D1W7K4</accession>
<evidence type="ECO:0000256" key="1">
    <source>
        <dbReference type="ARBA" id="ARBA00022723"/>
    </source>
</evidence>
<dbReference type="InterPro" id="IPR011992">
    <property type="entry name" value="EF-hand-dom_pair"/>
</dbReference>
<evidence type="ECO:0000259" key="3">
    <source>
        <dbReference type="PROSITE" id="PS50222"/>
    </source>
</evidence>
<dbReference type="Proteomes" id="UP000186922">
    <property type="component" value="Unassembled WGS sequence"/>
</dbReference>
<dbReference type="PRINTS" id="PR00450">
    <property type="entry name" value="RECOVERIN"/>
</dbReference>
<keyword evidence="5" id="KW-1185">Reference proteome</keyword>
<dbReference type="GO" id="GO:0005509">
    <property type="term" value="F:calcium ion binding"/>
    <property type="evidence" value="ECO:0007669"/>
    <property type="project" value="InterPro"/>
</dbReference>
<dbReference type="OrthoDB" id="191686at2759"/>
<dbReference type="SUPFAM" id="SSF47473">
    <property type="entry name" value="EF-hand"/>
    <property type="match status" value="1"/>
</dbReference>
<dbReference type="Gene3D" id="1.10.238.10">
    <property type="entry name" value="EF-hand"/>
    <property type="match status" value="1"/>
</dbReference>
<dbReference type="EMBL" id="BDGG01000022">
    <property type="protein sequence ID" value="GAV09371.1"/>
    <property type="molecule type" value="Genomic_DNA"/>
</dbReference>
<keyword evidence="2" id="KW-0677">Repeat</keyword>
<keyword evidence="1" id="KW-0479">Metal-binding</keyword>
<protein>
    <recommendedName>
        <fullName evidence="3">EF-hand domain-containing protein</fullName>
    </recommendedName>
</protein>
<sequence>MGNSSSKKSHVSKGDKLSKSDLDFLRANTNFDETTIREWHTGFHRDCPNGKLSPEKFVEVYKVFFPSGNASLFCEHVFRTFDQDKSGYIDFKVCIVLHIGLKPQSDCRFSEGRRAQ</sequence>
<comment type="caution">
    <text evidence="4">The sequence shown here is derived from an EMBL/GenBank/DDBJ whole genome shotgun (WGS) entry which is preliminary data.</text>
</comment>
<gene>
    <name evidence="4" type="primary">RvY_18923</name>
    <name evidence="4" type="synonym">RvY_18923.2</name>
    <name evidence="4" type="ORF">RvY_18923-2</name>
</gene>
<dbReference type="AlphaFoldDB" id="A0A1D1W7K4"/>
<evidence type="ECO:0000313" key="5">
    <source>
        <dbReference type="Proteomes" id="UP000186922"/>
    </source>
</evidence>
<dbReference type="STRING" id="947166.A0A1D1W7K4"/>
<organism evidence="4 5">
    <name type="scientific">Ramazzottius varieornatus</name>
    <name type="common">Water bear</name>
    <name type="synonym">Tardigrade</name>
    <dbReference type="NCBI Taxonomy" id="947166"/>
    <lineage>
        <taxon>Eukaryota</taxon>
        <taxon>Metazoa</taxon>
        <taxon>Ecdysozoa</taxon>
        <taxon>Tardigrada</taxon>
        <taxon>Eutardigrada</taxon>
        <taxon>Parachela</taxon>
        <taxon>Hypsibioidea</taxon>
        <taxon>Ramazzottiidae</taxon>
        <taxon>Ramazzottius</taxon>
    </lineage>
</organism>
<proteinExistence type="predicted"/>
<dbReference type="PANTHER" id="PTHR23055">
    <property type="entry name" value="CALCIUM BINDING PROTEINS"/>
    <property type="match status" value="1"/>
</dbReference>
<name>A0A1D1W7K4_RAMVA</name>
<dbReference type="PROSITE" id="PS50222">
    <property type="entry name" value="EF_HAND_2"/>
    <property type="match status" value="1"/>
</dbReference>
<dbReference type="InterPro" id="IPR028846">
    <property type="entry name" value="Recoverin"/>
</dbReference>
<evidence type="ECO:0000313" key="4">
    <source>
        <dbReference type="EMBL" id="GAV09371.1"/>
    </source>
</evidence>
<evidence type="ECO:0000256" key="2">
    <source>
        <dbReference type="ARBA" id="ARBA00022737"/>
    </source>
</evidence>
<dbReference type="InterPro" id="IPR002048">
    <property type="entry name" value="EF_hand_dom"/>
</dbReference>
<reference evidence="4 5" key="1">
    <citation type="journal article" date="2016" name="Nat. Commun.">
        <title>Extremotolerant tardigrade genome and improved radiotolerance of human cultured cells by tardigrade-unique protein.</title>
        <authorList>
            <person name="Hashimoto T."/>
            <person name="Horikawa D.D."/>
            <person name="Saito Y."/>
            <person name="Kuwahara H."/>
            <person name="Kozuka-Hata H."/>
            <person name="Shin-I T."/>
            <person name="Minakuchi Y."/>
            <person name="Ohishi K."/>
            <person name="Motoyama A."/>
            <person name="Aizu T."/>
            <person name="Enomoto A."/>
            <person name="Kondo K."/>
            <person name="Tanaka S."/>
            <person name="Hara Y."/>
            <person name="Koshikawa S."/>
            <person name="Sagara H."/>
            <person name="Miura T."/>
            <person name="Yokobori S."/>
            <person name="Miyagawa K."/>
            <person name="Suzuki Y."/>
            <person name="Kubo T."/>
            <person name="Oyama M."/>
            <person name="Kohara Y."/>
            <person name="Fujiyama A."/>
            <person name="Arakawa K."/>
            <person name="Katayama T."/>
            <person name="Toyoda A."/>
            <person name="Kunieda T."/>
        </authorList>
    </citation>
    <scope>NUCLEOTIDE SEQUENCE [LARGE SCALE GENOMIC DNA]</scope>
    <source>
        <strain evidence="4 5">YOKOZUNA-1</strain>
    </source>
</reference>
<feature type="domain" description="EF-hand" evidence="3">
    <location>
        <begin position="69"/>
        <end position="104"/>
    </location>
</feature>